<dbReference type="GeneID" id="76728719"/>
<dbReference type="Pfam" id="PF24729">
    <property type="entry name" value="Acb2_Tad1_hairpin"/>
    <property type="match status" value="1"/>
</dbReference>
<protein>
    <recommendedName>
        <fullName evidence="3">Acb2/Tad1 hairpin domain-containing protein</fullName>
    </recommendedName>
</protein>
<keyword evidence="6" id="KW-1185">Reference proteome</keyword>
<proteinExistence type="predicted"/>
<sequence length="103" mass="11273">MIHSEHWNDTNGNPAGGTTFGRGFAIGWQNGPLGRGAERSEPNGAFVEDIIAAAADRLQYYQDSRFASKYNATALLHLDEALRALNARTADREDRDVEGTHAE</sequence>
<accession>A0A8H2PJB1</accession>
<reference evidence="4 6" key="3">
    <citation type="journal article" date="2019" name="Sci. Rep.">
        <title>Insight into the biology of Mycobacterium mucogenicum and Mycobacterium neoaurum clade members.</title>
        <authorList>
            <person name="Behra P.R.K."/>
            <person name="Pettersson B.M.F."/>
            <person name="Ramesh M."/>
            <person name="Dasgupta S."/>
            <person name="Kirsebom L.A."/>
        </authorList>
    </citation>
    <scope>NUCLEOTIDE SEQUENCE [LARGE SCALE GENOMIC DNA]</scope>
    <source>
        <strain evidence="4 6">DSM 44124</strain>
    </source>
</reference>
<reference evidence="5" key="1">
    <citation type="submission" date="2018-01" db="EMBL/GenBank/DDBJ databases">
        <title>Comparative genomics of Mycobacterium mucogenicum and Mycobacterium neoaurum clade members emphasizing tRNA and non-coding RNA.</title>
        <authorList>
            <person name="Behra P.R.K."/>
            <person name="Pettersson B.M.F."/>
            <person name="Das S."/>
            <person name="Dasgupta S."/>
            <person name="Kirsebom L.A."/>
        </authorList>
    </citation>
    <scope>NUCLEOTIDE SEQUENCE</scope>
    <source>
        <strain evidence="5">DSM 44124</strain>
    </source>
</reference>
<gene>
    <name evidence="4" type="ORF">C1S78_027555</name>
    <name evidence="5" type="ORF">C1S78_27505</name>
</gene>
<dbReference type="KEGG" id="mmuc:C1S78_027555"/>
<evidence type="ECO:0000256" key="2">
    <source>
        <dbReference type="SAM" id="MobiDB-lite"/>
    </source>
</evidence>
<dbReference type="AlphaFoldDB" id="A0A8H2PJB1"/>
<dbReference type="RefSeq" id="WP_053855117.1">
    <property type="nucleotide sequence ID" value="NZ_ANBS01000055.1"/>
</dbReference>
<feature type="domain" description="Acb2/Tad1 hairpin" evidence="3">
    <location>
        <begin position="25"/>
        <end position="90"/>
    </location>
</feature>
<feature type="region of interest" description="Disordered" evidence="2">
    <location>
        <begin position="1"/>
        <end position="22"/>
    </location>
</feature>
<evidence type="ECO:0000256" key="1">
    <source>
        <dbReference type="ARBA" id="ARBA00022741"/>
    </source>
</evidence>
<evidence type="ECO:0000259" key="3">
    <source>
        <dbReference type="Pfam" id="PF24729"/>
    </source>
</evidence>
<dbReference type="InterPro" id="IPR056098">
    <property type="entry name" value="Acb2/Tad1_hairpin"/>
</dbReference>
<name>A0A8H2PJB1_MYCMU</name>
<dbReference type="Proteomes" id="UP000309231">
    <property type="component" value="Chromosome"/>
</dbReference>
<dbReference type="EMBL" id="CP062008">
    <property type="protein sequence ID" value="QPG69100.1"/>
    <property type="molecule type" value="Genomic_DNA"/>
</dbReference>
<dbReference type="EMBL" id="POTL01000001">
    <property type="protein sequence ID" value="TLH55623.1"/>
    <property type="molecule type" value="Genomic_DNA"/>
</dbReference>
<evidence type="ECO:0000313" key="4">
    <source>
        <dbReference type="EMBL" id="QPG69100.1"/>
    </source>
</evidence>
<organism evidence="5">
    <name type="scientific">Mycolicibacterium mucogenicum DSM 44124</name>
    <dbReference type="NCBI Taxonomy" id="1226753"/>
    <lineage>
        <taxon>Bacteria</taxon>
        <taxon>Bacillati</taxon>
        <taxon>Actinomycetota</taxon>
        <taxon>Actinomycetes</taxon>
        <taxon>Mycobacteriales</taxon>
        <taxon>Mycobacteriaceae</taxon>
        <taxon>Mycolicibacterium</taxon>
    </lineage>
</organism>
<reference evidence="4 6" key="2">
    <citation type="journal article" date="2019" name="BMC Evol. Biol.">
        <title>Comparative genomics of Mycobacterium mucogenicum and Mycobacterium neoaurum clade members emphasizing tRNA and non-coding RNA.</title>
        <authorList>
            <person name="Behra P.R.K."/>
            <person name="Pettersson B.M.F."/>
            <person name="Das S."/>
            <person name="Dasgupta S."/>
            <person name="Kirsebom L.A."/>
        </authorList>
    </citation>
    <scope>NUCLEOTIDE SEQUENCE [LARGE SCALE GENOMIC DNA]</scope>
    <source>
        <strain evidence="4 6">DSM 44124</strain>
    </source>
</reference>
<evidence type="ECO:0000313" key="6">
    <source>
        <dbReference type="Proteomes" id="UP000309231"/>
    </source>
</evidence>
<evidence type="ECO:0000313" key="5">
    <source>
        <dbReference type="EMBL" id="TLH55623.1"/>
    </source>
</evidence>
<keyword evidence="1" id="KW-0547">Nucleotide-binding</keyword>